<evidence type="ECO:0000313" key="2">
    <source>
        <dbReference type="EMBL" id="MDR6242817.1"/>
    </source>
</evidence>
<name>A0ABU1IWQ3_9BACL</name>
<evidence type="ECO:0000256" key="1">
    <source>
        <dbReference type="SAM" id="Phobius"/>
    </source>
</evidence>
<organism evidence="2 3">
    <name type="scientific">Paenibacillus hunanensis</name>
    <dbReference type="NCBI Taxonomy" id="539262"/>
    <lineage>
        <taxon>Bacteria</taxon>
        <taxon>Bacillati</taxon>
        <taxon>Bacillota</taxon>
        <taxon>Bacilli</taxon>
        <taxon>Bacillales</taxon>
        <taxon>Paenibacillaceae</taxon>
        <taxon>Paenibacillus</taxon>
    </lineage>
</organism>
<keyword evidence="1" id="KW-0812">Transmembrane</keyword>
<reference evidence="2 3" key="1">
    <citation type="submission" date="2023-07" db="EMBL/GenBank/DDBJ databases">
        <title>Genomic Encyclopedia of Type Strains, Phase IV (KMG-IV): sequencing the most valuable type-strain genomes for metagenomic binning, comparative biology and taxonomic classification.</title>
        <authorList>
            <person name="Goeker M."/>
        </authorList>
    </citation>
    <scope>NUCLEOTIDE SEQUENCE [LARGE SCALE GENOMIC DNA]</scope>
    <source>
        <strain evidence="2 3">DSM 22170</strain>
    </source>
</reference>
<accession>A0ABU1IWQ3</accession>
<keyword evidence="3" id="KW-1185">Reference proteome</keyword>
<gene>
    <name evidence="2" type="ORF">JOC58_000701</name>
</gene>
<protein>
    <submittedName>
        <fullName evidence="2">Uncharacterized protein</fullName>
    </submittedName>
</protein>
<dbReference type="Proteomes" id="UP001185028">
    <property type="component" value="Unassembled WGS sequence"/>
</dbReference>
<feature type="transmembrane region" description="Helical" evidence="1">
    <location>
        <begin position="43"/>
        <end position="67"/>
    </location>
</feature>
<evidence type="ECO:0000313" key="3">
    <source>
        <dbReference type="Proteomes" id="UP001185028"/>
    </source>
</evidence>
<keyword evidence="1" id="KW-0472">Membrane</keyword>
<comment type="caution">
    <text evidence="2">The sequence shown here is derived from an EMBL/GenBank/DDBJ whole genome shotgun (WGS) entry which is preliminary data.</text>
</comment>
<proteinExistence type="predicted"/>
<keyword evidence="1" id="KW-1133">Transmembrane helix</keyword>
<feature type="transmembrane region" description="Helical" evidence="1">
    <location>
        <begin position="5"/>
        <end position="23"/>
    </location>
</feature>
<sequence>MGRIGIYFFITSMVMFFLIQLLTEYRLLLIESGRMNGDYTFTYFASSLVVIPLILFIISLVLIWSYYKKK</sequence>
<dbReference type="EMBL" id="JAVDQH010000002">
    <property type="protein sequence ID" value="MDR6242817.1"/>
    <property type="molecule type" value="Genomic_DNA"/>
</dbReference>